<dbReference type="AlphaFoldDB" id="A0AAW1YI28"/>
<dbReference type="Proteomes" id="UP001457282">
    <property type="component" value="Unassembled WGS sequence"/>
</dbReference>
<comment type="caution">
    <text evidence="2">The sequence shown here is derived from an EMBL/GenBank/DDBJ whole genome shotgun (WGS) entry which is preliminary data.</text>
</comment>
<dbReference type="EMBL" id="JBEDUW010000001">
    <property type="protein sequence ID" value="KAK9948026.1"/>
    <property type="molecule type" value="Genomic_DNA"/>
</dbReference>
<evidence type="ECO:0000313" key="3">
    <source>
        <dbReference type="Proteomes" id="UP001457282"/>
    </source>
</evidence>
<keyword evidence="1" id="KW-0812">Transmembrane</keyword>
<reference evidence="2 3" key="1">
    <citation type="journal article" date="2023" name="G3 (Bethesda)">
        <title>A chromosome-length genome assembly and annotation of blackberry (Rubus argutus, cv. 'Hillquist').</title>
        <authorList>
            <person name="Bruna T."/>
            <person name="Aryal R."/>
            <person name="Dudchenko O."/>
            <person name="Sargent D.J."/>
            <person name="Mead D."/>
            <person name="Buti M."/>
            <person name="Cavallini A."/>
            <person name="Hytonen T."/>
            <person name="Andres J."/>
            <person name="Pham M."/>
            <person name="Weisz D."/>
            <person name="Mascagni F."/>
            <person name="Usai G."/>
            <person name="Natali L."/>
            <person name="Bassil N."/>
            <person name="Fernandez G.E."/>
            <person name="Lomsadze A."/>
            <person name="Armour M."/>
            <person name="Olukolu B."/>
            <person name="Poorten T."/>
            <person name="Britton C."/>
            <person name="Davik J."/>
            <person name="Ashrafi H."/>
            <person name="Aiden E.L."/>
            <person name="Borodovsky M."/>
            <person name="Worthington M."/>
        </authorList>
    </citation>
    <scope>NUCLEOTIDE SEQUENCE [LARGE SCALE GENOMIC DNA]</scope>
    <source>
        <strain evidence="2">PI 553951</strain>
    </source>
</reference>
<protein>
    <recommendedName>
        <fullName evidence="4">Ribosomal protein L18ae family</fullName>
    </recommendedName>
</protein>
<organism evidence="2 3">
    <name type="scientific">Rubus argutus</name>
    <name type="common">Southern blackberry</name>
    <dbReference type="NCBI Taxonomy" id="59490"/>
    <lineage>
        <taxon>Eukaryota</taxon>
        <taxon>Viridiplantae</taxon>
        <taxon>Streptophyta</taxon>
        <taxon>Embryophyta</taxon>
        <taxon>Tracheophyta</taxon>
        <taxon>Spermatophyta</taxon>
        <taxon>Magnoliopsida</taxon>
        <taxon>eudicotyledons</taxon>
        <taxon>Gunneridae</taxon>
        <taxon>Pentapetalae</taxon>
        <taxon>rosids</taxon>
        <taxon>fabids</taxon>
        <taxon>Rosales</taxon>
        <taxon>Rosaceae</taxon>
        <taxon>Rosoideae</taxon>
        <taxon>Rosoideae incertae sedis</taxon>
        <taxon>Rubus</taxon>
    </lineage>
</organism>
<evidence type="ECO:0008006" key="4">
    <source>
        <dbReference type="Google" id="ProtNLM"/>
    </source>
</evidence>
<feature type="transmembrane region" description="Helical" evidence="1">
    <location>
        <begin position="127"/>
        <end position="151"/>
    </location>
</feature>
<accession>A0AAW1YI28</accession>
<feature type="transmembrane region" description="Helical" evidence="1">
    <location>
        <begin position="92"/>
        <end position="115"/>
    </location>
</feature>
<proteinExistence type="predicted"/>
<evidence type="ECO:0000256" key="1">
    <source>
        <dbReference type="SAM" id="Phobius"/>
    </source>
</evidence>
<sequence>MFEKLWFDLELWEEFIGVAEGSAEDLRNGVELVRSSSEKQLLRPSARYYSIFKGQATDAVDPEKGRYTLIRDAEDFPSGIYEKQLPCFGCGIGWFSFLLGFVFPLMWYYATVLYFGNYYRKDPRERAGLAASAICALVCSVVLVVIVLFLIF</sequence>
<dbReference type="PANTHER" id="PTHR46666:SF2">
    <property type="entry name" value="60S RIBOSOMAL L18A-LIKE PROTEIN"/>
    <property type="match status" value="1"/>
</dbReference>
<keyword evidence="1" id="KW-1133">Transmembrane helix</keyword>
<keyword evidence="1" id="KW-0472">Membrane</keyword>
<name>A0AAW1YI28_RUBAR</name>
<dbReference type="PANTHER" id="PTHR46666">
    <property type="entry name" value="60S RIBOSOMAL L18A-LIKE PROTEIN"/>
    <property type="match status" value="1"/>
</dbReference>
<evidence type="ECO:0000313" key="2">
    <source>
        <dbReference type="EMBL" id="KAK9948026.1"/>
    </source>
</evidence>
<gene>
    <name evidence="2" type="ORF">M0R45_003615</name>
</gene>
<keyword evidence="3" id="KW-1185">Reference proteome</keyword>